<feature type="compositionally biased region" description="Low complexity" evidence="1">
    <location>
        <begin position="82"/>
        <end position="96"/>
    </location>
</feature>
<feature type="region of interest" description="Disordered" evidence="1">
    <location>
        <begin position="55"/>
        <end position="96"/>
    </location>
</feature>
<dbReference type="EMBL" id="JBHMFI010000002">
    <property type="protein sequence ID" value="MFB9074453.1"/>
    <property type="molecule type" value="Genomic_DNA"/>
</dbReference>
<reference evidence="2 3" key="1">
    <citation type="submission" date="2024-09" db="EMBL/GenBank/DDBJ databases">
        <authorList>
            <person name="Sun Q."/>
            <person name="Mori K."/>
        </authorList>
    </citation>
    <scope>NUCLEOTIDE SEQUENCE [LARGE SCALE GENOMIC DNA]</scope>
    <source>
        <strain evidence="2 3">CCM 7609</strain>
    </source>
</reference>
<keyword evidence="3" id="KW-1185">Reference proteome</keyword>
<evidence type="ECO:0000256" key="1">
    <source>
        <dbReference type="SAM" id="MobiDB-lite"/>
    </source>
</evidence>
<comment type="caution">
    <text evidence="2">The sequence shown here is derived from an EMBL/GenBank/DDBJ whole genome shotgun (WGS) entry which is preliminary data.</text>
</comment>
<organism evidence="2 3">
    <name type="scientific">Citricoccus parietis</name>
    <dbReference type="NCBI Taxonomy" id="592307"/>
    <lineage>
        <taxon>Bacteria</taxon>
        <taxon>Bacillati</taxon>
        <taxon>Actinomycetota</taxon>
        <taxon>Actinomycetes</taxon>
        <taxon>Micrococcales</taxon>
        <taxon>Micrococcaceae</taxon>
        <taxon>Citricoccus</taxon>
    </lineage>
</organism>
<accession>A0ABV5G669</accession>
<evidence type="ECO:0000313" key="2">
    <source>
        <dbReference type="EMBL" id="MFB9074453.1"/>
    </source>
</evidence>
<proteinExistence type="predicted"/>
<name>A0ABV5G669_9MICC</name>
<protein>
    <submittedName>
        <fullName evidence="2">Uncharacterized protein</fullName>
    </submittedName>
</protein>
<dbReference type="Proteomes" id="UP001589575">
    <property type="component" value="Unassembled WGS sequence"/>
</dbReference>
<evidence type="ECO:0000313" key="3">
    <source>
        <dbReference type="Proteomes" id="UP001589575"/>
    </source>
</evidence>
<gene>
    <name evidence="2" type="ORF">ACFFX0_25980</name>
</gene>
<feature type="compositionally biased region" description="Polar residues" evidence="1">
    <location>
        <begin position="60"/>
        <end position="81"/>
    </location>
</feature>
<feature type="region of interest" description="Disordered" evidence="1">
    <location>
        <begin position="1"/>
        <end position="24"/>
    </location>
</feature>
<sequence>MPTSCSRLPPSPSPKPGWLLPTWRTSTSCDTTINRTWPRNHHYVAFQSLMPAALPPSKATDISRSASGPYSARNPTQPSPISASTMPPTKTSTKSD</sequence>